<organism evidence="2 3">
    <name type="scientific">Allochromatium warmingii</name>
    <name type="common">Chromatium warmingii</name>
    <dbReference type="NCBI Taxonomy" id="61595"/>
    <lineage>
        <taxon>Bacteria</taxon>
        <taxon>Pseudomonadati</taxon>
        <taxon>Pseudomonadota</taxon>
        <taxon>Gammaproteobacteria</taxon>
        <taxon>Chromatiales</taxon>
        <taxon>Chromatiaceae</taxon>
        <taxon>Allochromatium</taxon>
    </lineage>
</organism>
<dbReference type="InterPro" id="IPR029044">
    <property type="entry name" value="Nucleotide-diphossugar_trans"/>
</dbReference>
<accession>A0A1H3J608</accession>
<dbReference type="EMBL" id="FNOW01000052">
    <property type="protein sequence ID" value="SDY35035.1"/>
    <property type="molecule type" value="Genomic_DNA"/>
</dbReference>
<dbReference type="AlphaFoldDB" id="A0A1H3J608"/>
<name>A0A1H3J608_ALLWA</name>
<feature type="domain" description="Glycosyltransferase 2-like" evidence="1">
    <location>
        <begin position="177"/>
        <end position="315"/>
    </location>
</feature>
<protein>
    <submittedName>
        <fullName evidence="2">Glycosyltransferase involved in cell wall bisynthesis</fullName>
    </submittedName>
</protein>
<dbReference type="CDD" id="cd00761">
    <property type="entry name" value="Glyco_tranf_GTA_type"/>
    <property type="match status" value="1"/>
</dbReference>
<dbReference type="Gene3D" id="3.90.550.10">
    <property type="entry name" value="Spore Coat Polysaccharide Biosynthesis Protein SpsA, Chain A"/>
    <property type="match status" value="1"/>
</dbReference>
<keyword evidence="3" id="KW-1185">Reference proteome</keyword>
<dbReference type="Pfam" id="PF00535">
    <property type="entry name" value="Glycos_transf_2"/>
    <property type="match status" value="1"/>
</dbReference>
<dbReference type="PANTHER" id="PTHR22916">
    <property type="entry name" value="GLYCOSYLTRANSFERASE"/>
    <property type="match status" value="1"/>
</dbReference>
<dbReference type="GO" id="GO:0016758">
    <property type="term" value="F:hexosyltransferase activity"/>
    <property type="evidence" value="ECO:0007669"/>
    <property type="project" value="UniProtKB-ARBA"/>
</dbReference>
<sequence>MSAGISILINAKDALDNADEFLASLVKYNTYKPIEVLLWAADVKKAIDLSRKYFFSAFVRVMPVRTVSATHIEQKARYENILVINLPAKISADVLPEWVKAKKTNIHNAVFYEKKHFKSTQADYSQINSLLFGSDVASSDCNKKNIDTDSAAALKTMVLEQKQNALRANENRQPDLSIIIPCFNKAEFLPETLQSLSRLESERVEIIAIDDCSSDDTPSILKDLSKRYKNLTCYFNKENRGAGFSRNFGINNCSGKYIFFLDADDRITIHLSEMLDRALHSNADILRGRIIGKKKDGSPAKLAKEHLLHHENKEQASWETEKSLWFYWYFSSNLYKSDFIKNNFLRFPEKIRNEDPIFLCKAYLSADNISLYNKAVYEYIIGDEQRNKTPSASFLHGWAIGNYTIYQLIKAKPEQALYFLLGIPGVRRRLTDIVSFLEKELALKLLSYMSLMLSDYKDLKKQHEKIIAFSKTQISGDWAVQSFCDTLDLYDTLSGKNTEEIFSYIKASQ</sequence>
<dbReference type="SUPFAM" id="SSF53448">
    <property type="entry name" value="Nucleotide-diphospho-sugar transferases"/>
    <property type="match status" value="1"/>
</dbReference>
<keyword evidence="2" id="KW-0808">Transferase</keyword>
<proteinExistence type="predicted"/>
<evidence type="ECO:0000259" key="1">
    <source>
        <dbReference type="Pfam" id="PF00535"/>
    </source>
</evidence>
<gene>
    <name evidence="2" type="ORF">SAMN05421644_15216</name>
</gene>
<reference evidence="3" key="1">
    <citation type="submission" date="2016-10" db="EMBL/GenBank/DDBJ databases">
        <authorList>
            <person name="Varghese N."/>
            <person name="Submissions S."/>
        </authorList>
    </citation>
    <scope>NUCLEOTIDE SEQUENCE [LARGE SCALE GENOMIC DNA]</scope>
    <source>
        <strain evidence="3">DSM 173</strain>
    </source>
</reference>
<evidence type="ECO:0000313" key="2">
    <source>
        <dbReference type="EMBL" id="SDY35035.1"/>
    </source>
</evidence>
<evidence type="ECO:0000313" key="3">
    <source>
        <dbReference type="Proteomes" id="UP000198672"/>
    </source>
</evidence>
<dbReference type="STRING" id="61595.SAMN05421644_15216"/>
<dbReference type="Proteomes" id="UP000198672">
    <property type="component" value="Unassembled WGS sequence"/>
</dbReference>
<dbReference type="InterPro" id="IPR001173">
    <property type="entry name" value="Glyco_trans_2-like"/>
</dbReference>